<dbReference type="STRING" id="683125.SAMN05660206_10499"/>
<gene>
    <name evidence="1" type="ORF">SAMN05660206_10499</name>
</gene>
<dbReference type="OrthoDB" id="943693at2"/>
<accession>A0A1I6S4K4</accession>
<dbReference type="AlphaFoldDB" id="A0A1I6S4K4"/>
<dbReference type="RefSeq" id="WP_093364740.1">
    <property type="nucleotide sequence ID" value="NZ_FOZZ01000004.1"/>
</dbReference>
<evidence type="ECO:0000313" key="1">
    <source>
        <dbReference type="EMBL" id="SFS71688.1"/>
    </source>
</evidence>
<protein>
    <submittedName>
        <fullName evidence="1">Uncharacterized protein</fullName>
    </submittedName>
</protein>
<evidence type="ECO:0000313" key="2">
    <source>
        <dbReference type="Proteomes" id="UP000198785"/>
    </source>
</evidence>
<name>A0A1I6S4K4_9SPHI</name>
<reference evidence="1 2" key="1">
    <citation type="submission" date="2016-10" db="EMBL/GenBank/DDBJ databases">
        <authorList>
            <person name="de Groot N.N."/>
        </authorList>
    </citation>
    <scope>NUCLEOTIDE SEQUENCE [LARGE SCALE GENOMIC DNA]</scope>
    <source>
        <strain evidence="1 2">DSM 22789</strain>
    </source>
</reference>
<proteinExistence type="predicted"/>
<keyword evidence="2" id="KW-1185">Reference proteome</keyword>
<dbReference type="EMBL" id="FOZZ01000004">
    <property type="protein sequence ID" value="SFS71688.1"/>
    <property type="molecule type" value="Genomic_DNA"/>
</dbReference>
<dbReference type="Proteomes" id="UP000198785">
    <property type="component" value="Unassembled WGS sequence"/>
</dbReference>
<organism evidence="1 2">
    <name type="scientific">Sphingobacterium wenxiniae</name>
    <dbReference type="NCBI Taxonomy" id="683125"/>
    <lineage>
        <taxon>Bacteria</taxon>
        <taxon>Pseudomonadati</taxon>
        <taxon>Bacteroidota</taxon>
        <taxon>Sphingobacteriia</taxon>
        <taxon>Sphingobacteriales</taxon>
        <taxon>Sphingobacteriaceae</taxon>
        <taxon>Sphingobacterium</taxon>
    </lineage>
</organism>
<sequence length="257" mass="29872">MQQQEVIYAFVRELEVRMEHPLKIHQHDEYYTIFPEDKDYILIFYSKNASHRIDSSLVRTFHIDIDQIQTSSSKILHRLSALLGRGKAIYARQTVVARIDKKVAMEFQQEHHLQVALPGKYRYGLFCNGELISLAVFSGGRHMRDIPETERSFELLRFCHKSDLRVVGGLSKLIRALAKDFNPYNIMTYVDKDWSQESNLTTLGFAATGTIPPQRFWITNGERHYIANEQNLQLLQEKYPQGYLKHNSGSTKLVLIL</sequence>